<dbReference type="Pfam" id="PF05935">
    <property type="entry name" value="Arylsulfotrans"/>
    <property type="match status" value="1"/>
</dbReference>
<name>A0A6I4T1J3_9SPHN</name>
<feature type="chain" id="PRO_5026252127" evidence="1">
    <location>
        <begin position="28"/>
        <end position="457"/>
    </location>
</feature>
<organism evidence="2 3">
    <name type="scientific">Croceibacterium salegens</name>
    <dbReference type="NCBI Taxonomy" id="1737568"/>
    <lineage>
        <taxon>Bacteria</taxon>
        <taxon>Pseudomonadati</taxon>
        <taxon>Pseudomonadota</taxon>
        <taxon>Alphaproteobacteria</taxon>
        <taxon>Sphingomonadales</taxon>
        <taxon>Erythrobacteraceae</taxon>
        <taxon>Croceibacterium</taxon>
    </lineage>
</organism>
<keyword evidence="1" id="KW-0732">Signal</keyword>
<proteinExistence type="predicted"/>
<comment type="caution">
    <text evidence="2">The sequence shown here is derived from an EMBL/GenBank/DDBJ whole genome shotgun (WGS) entry which is preliminary data.</text>
</comment>
<dbReference type="RefSeq" id="WP_159796482.1">
    <property type="nucleotide sequence ID" value="NZ_WTYM01000052.1"/>
</dbReference>
<dbReference type="PANTHER" id="PTHR35340:SF5">
    <property type="entry name" value="ASST-DOMAIN-CONTAINING PROTEIN"/>
    <property type="match status" value="1"/>
</dbReference>
<dbReference type="AlphaFoldDB" id="A0A6I4T1J3"/>
<evidence type="ECO:0000313" key="2">
    <source>
        <dbReference type="EMBL" id="MXO60512.1"/>
    </source>
</evidence>
<dbReference type="InterPro" id="IPR010262">
    <property type="entry name" value="Arylsulfotransferase_bact"/>
</dbReference>
<protein>
    <submittedName>
        <fullName evidence="2">Thioredoxin</fullName>
    </submittedName>
</protein>
<dbReference type="Proteomes" id="UP000433652">
    <property type="component" value="Unassembled WGS sequence"/>
</dbReference>
<gene>
    <name evidence="2" type="ORF">GRI89_13280</name>
</gene>
<reference evidence="2 3" key="1">
    <citation type="submission" date="2019-12" db="EMBL/GenBank/DDBJ databases">
        <title>Genomic-based taxomic classification of the family Erythrobacteraceae.</title>
        <authorList>
            <person name="Xu L."/>
        </authorList>
    </citation>
    <scope>NUCLEOTIDE SEQUENCE [LARGE SCALE GENOMIC DNA]</scope>
    <source>
        <strain evidence="2 3">MCCC 1K01500</strain>
    </source>
</reference>
<keyword evidence="3" id="KW-1185">Reference proteome</keyword>
<dbReference type="PANTHER" id="PTHR35340">
    <property type="entry name" value="PQQ ENZYME REPEAT PROTEIN-RELATED"/>
    <property type="match status" value="1"/>
</dbReference>
<evidence type="ECO:0000256" key="1">
    <source>
        <dbReference type="SAM" id="SignalP"/>
    </source>
</evidence>
<dbReference type="OrthoDB" id="264813at2"/>
<sequence>MSIALTRRGFAGGLVGMAGLAAAPGWAAPTVFPTGTTIFDPAKTWSGFTVLSLLDTRAVVVLDMNGRTVKRWDDFDVFSGGPARVLPGGIVVAPQGAVQGHLEANALVARDFDGKELWRRDDTTTIERDGKAVPSARQHHDWQLDSFPAGYYSPGVAPSLEGSRKLLLTHESAKNPAIADVILDDDRLIVLGPDGKLEWEWQASKHIDALGFGAPARAAIRRLAARDNFDWFHINAATWLGPNKWFDTGDDRFDPGNVIISSRATSIIAIVRPSGEIAWQIGPDFGASPELMKIGQIIGQHHAHLIPKGLPGAGNLLVFDNGGYSGYGDVSGTSARGDSIYQRAGSRVLEIDPVSLELVWSYSAPNFYSFNISGAQRLPNGNTLITEGAPGRIFEVTAEKDIVWEFMNPPGEGPRHSNTVYRAYRIPYGWMPQVAPPAEVPIVAPEGGTFHVPGTPG</sequence>
<evidence type="ECO:0000313" key="3">
    <source>
        <dbReference type="Proteomes" id="UP000433652"/>
    </source>
</evidence>
<dbReference type="GO" id="GO:0004062">
    <property type="term" value="F:aryl sulfotransferase activity"/>
    <property type="evidence" value="ECO:0007669"/>
    <property type="project" value="InterPro"/>
</dbReference>
<accession>A0A6I4T1J3</accession>
<dbReference type="InterPro" id="IPR053143">
    <property type="entry name" value="Arylsulfate_ST"/>
</dbReference>
<dbReference type="InterPro" id="IPR006311">
    <property type="entry name" value="TAT_signal"/>
</dbReference>
<dbReference type="PROSITE" id="PS51318">
    <property type="entry name" value="TAT"/>
    <property type="match status" value="1"/>
</dbReference>
<feature type="signal peptide" evidence="1">
    <location>
        <begin position="1"/>
        <end position="27"/>
    </location>
</feature>
<dbReference type="EMBL" id="WTYM01000052">
    <property type="protein sequence ID" value="MXO60512.1"/>
    <property type="molecule type" value="Genomic_DNA"/>
</dbReference>